<dbReference type="EMBL" id="CP022530">
    <property type="protein sequence ID" value="ASP38487.1"/>
    <property type="molecule type" value="Genomic_DNA"/>
</dbReference>
<dbReference type="InterPro" id="IPR043519">
    <property type="entry name" value="NT_sf"/>
</dbReference>
<evidence type="ECO:0000313" key="1">
    <source>
        <dbReference type="EMBL" id="ASP38487.1"/>
    </source>
</evidence>
<evidence type="ECO:0000313" key="2">
    <source>
        <dbReference type="Proteomes" id="UP000202440"/>
    </source>
</evidence>
<dbReference type="Gene3D" id="3.30.460.40">
    <property type="match status" value="1"/>
</dbReference>
<accession>A0A222FHD7</accession>
<dbReference type="RefSeq" id="WP_094059679.1">
    <property type="nucleotide sequence ID" value="NZ_CP022530.1"/>
</dbReference>
<protein>
    <recommendedName>
        <fullName evidence="3">MazG-related protein</fullName>
    </recommendedName>
</protein>
<evidence type="ECO:0008006" key="3">
    <source>
        <dbReference type="Google" id="ProtNLM"/>
    </source>
</evidence>
<dbReference type="KEGG" id="bsan:CHH28_07285"/>
<proteinExistence type="predicted"/>
<reference evidence="1 2" key="1">
    <citation type="submission" date="2017-07" db="EMBL/GenBank/DDBJ databases">
        <title>Annotated genome sequence of Bacterioplanes sanyensis isolated from Red Sea.</title>
        <authorList>
            <person name="Rehman Z.U."/>
        </authorList>
    </citation>
    <scope>NUCLEOTIDE SEQUENCE [LARGE SCALE GENOMIC DNA]</scope>
    <source>
        <strain evidence="1 2">NV9</strain>
    </source>
</reference>
<organism evidence="1 2">
    <name type="scientific">Bacterioplanes sanyensis</name>
    <dbReference type="NCBI Taxonomy" id="1249553"/>
    <lineage>
        <taxon>Bacteria</taxon>
        <taxon>Pseudomonadati</taxon>
        <taxon>Pseudomonadota</taxon>
        <taxon>Gammaproteobacteria</taxon>
        <taxon>Oceanospirillales</taxon>
        <taxon>Oceanospirillaceae</taxon>
        <taxon>Bacterioplanes</taxon>
    </lineage>
</organism>
<name>A0A222FHD7_9GAMM</name>
<dbReference type="Proteomes" id="UP000202440">
    <property type="component" value="Chromosome"/>
</dbReference>
<gene>
    <name evidence="1" type="ORF">CHH28_07285</name>
</gene>
<dbReference type="SUPFAM" id="SSF81301">
    <property type="entry name" value="Nucleotidyltransferase"/>
    <property type="match status" value="1"/>
</dbReference>
<dbReference type="OrthoDB" id="6364916at2"/>
<keyword evidence="2" id="KW-1185">Reference proteome</keyword>
<dbReference type="AlphaFoldDB" id="A0A222FHD7"/>
<sequence>MHSDTERDRRIAAALGWLLTQLDTVPYSVCGGLAAMAYGSQRALNDIDLFVPEIEFHAMAAKCQPYISRPAARYQGEGWDLEYLQLIVDGIKIEIGNPKDTYIFNVQLNEWQPLLIDFDAVDTHRLFGHNLSVMRQADLVAYKSVLQRDVDVQDIKQMKQ</sequence>